<protein>
    <submittedName>
        <fullName evidence="2">Uncharacterized protein</fullName>
    </submittedName>
</protein>
<evidence type="ECO:0000313" key="2">
    <source>
        <dbReference type="EMBL" id="KAL1512918.1"/>
    </source>
</evidence>
<sequence>MKLILCSFITFLFISAVKGTPFWDKLFNGYETSYNYGQSYGSYPRTRSYGRSYGHDGGDGGERYKSICRVHAASSLAFPGRVGNPVCP</sequence>
<name>A0ABD1F5P7_HYPHA</name>
<feature type="chain" id="PRO_5044820968" evidence="1">
    <location>
        <begin position="20"/>
        <end position="88"/>
    </location>
</feature>
<evidence type="ECO:0000256" key="1">
    <source>
        <dbReference type="SAM" id="SignalP"/>
    </source>
</evidence>
<accession>A0ABD1F5P7</accession>
<dbReference type="EMBL" id="JBDJPC010000002">
    <property type="protein sequence ID" value="KAL1512918.1"/>
    <property type="molecule type" value="Genomic_DNA"/>
</dbReference>
<dbReference type="AlphaFoldDB" id="A0ABD1F5P7"/>
<feature type="signal peptide" evidence="1">
    <location>
        <begin position="1"/>
        <end position="19"/>
    </location>
</feature>
<evidence type="ECO:0000313" key="3">
    <source>
        <dbReference type="Proteomes" id="UP001566132"/>
    </source>
</evidence>
<proteinExistence type="predicted"/>
<keyword evidence="3" id="KW-1185">Reference proteome</keyword>
<organism evidence="2 3">
    <name type="scientific">Hypothenemus hampei</name>
    <name type="common">Coffee berry borer</name>
    <dbReference type="NCBI Taxonomy" id="57062"/>
    <lineage>
        <taxon>Eukaryota</taxon>
        <taxon>Metazoa</taxon>
        <taxon>Ecdysozoa</taxon>
        <taxon>Arthropoda</taxon>
        <taxon>Hexapoda</taxon>
        <taxon>Insecta</taxon>
        <taxon>Pterygota</taxon>
        <taxon>Neoptera</taxon>
        <taxon>Endopterygota</taxon>
        <taxon>Coleoptera</taxon>
        <taxon>Polyphaga</taxon>
        <taxon>Cucujiformia</taxon>
        <taxon>Curculionidae</taxon>
        <taxon>Scolytinae</taxon>
        <taxon>Hypothenemus</taxon>
    </lineage>
</organism>
<dbReference type="Proteomes" id="UP001566132">
    <property type="component" value="Unassembled WGS sequence"/>
</dbReference>
<gene>
    <name evidence="2" type="ORF">ABEB36_002419</name>
</gene>
<reference evidence="2 3" key="1">
    <citation type="submission" date="2024-05" db="EMBL/GenBank/DDBJ databases">
        <title>Genetic variation in Jamaican populations of the coffee berry borer (Hypothenemus hampei).</title>
        <authorList>
            <person name="Errbii M."/>
            <person name="Myrie A."/>
        </authorList>
    </citation>
    <scope>NUCLEOTIDE SEQUENCE [LARGE SCALE GENOMIC DNA]</scope>
    <source>
        <strain evidence="2">JA-Hopewell-2020-01-JO</strain>
        <tissue evidence="2">Whole body</tissue>
    </source>
</reference>
<keyword evidence="1" id="KW-0732">Signal</keyword>
<comment type="caution">
    <text evidence="2">The sequence shown here is derived from an EMBL/GenBank/DDBJ whole genome shotgun (WGS) entry which is preliminary data.</text>
</comment>